<gene>
    <name evidence="1" type="ORF">FA15DRAFT_673504</name>
</gene>
<keyword evidence="2" id="KW-1185">Reference proteome</keyword>
<reference evidence="1 2" key="1">
    <citation type="journal article" date="2019" name="Nat. Ecol. Evol.">
        <title>Megaphylogeny resolves global patterns of mushroom evolution.</title>
        <authorList>
            <person name="Varga T."/>
            <person name="Krizsan K."/>
            <person name="Foldi C."/>
            <person name="Dima B."/>
            <person name="Sanchez-Garcia M."/>
            <person name="Sanchez-Ramirez S."/>
            <person name="Szollosi G.J."/>
            <person name="Szarkandi J.G."/>
            <person name="Papp V."/>
            <person name="Albert L."/>
            <person name="Andreopoulos W."/>
            <person name="Angelini C."/>
            <person name="Antonin V."/>
            <person name="Barry K.W."/>
            <person name="Bougher N.L."/>
            <person name="Buchanan P."/>
            <person name="Buyck B."/>
            <person name="Bense V."/>
            <person name="Catcheside P."/>
            <person name="Chovatia M."/>
            <person name="Cooper J."/>
            <person name="Damon W."/>
            <person name="Desjardin D."/>
            <person name="Finy P."/>
            <person name="Geml J."/>
            <person name="Haridas S."/>
            <person name="Hughes K."/>
            <person name="Justo A."/>
            <person name="Karasinski D."/>
            <person name="Kautmanova I."/>
            <person name="Kiss B."/>
            <person name="Kocsube S."/>
            <person name="Kotiranta H."/>
            <person name="LaButti K.M."/>
            <person name="Lechner B.E."/>
            <person name="Liimatainen K."/>
            <person name="Lipzen A."/>
            <person name="Lukacs Z."/>
            <person name="Mihaltcheva S."/>
            <person name="Morgado L.N."/>
            <person name="Niskanen T."/>
            <person name="Noordeloos M.E."/>
            <person name="Ohm R.A."/>
            <person name="Ortiz-Santana B."/>
            <person name="Ovrebo C."/>
            <person name="Racz N."/>
            <person name="Riley R."/>
            <person name="Savchenko A."/>
            <person name="Shiryaev A."/>
            <person name="Soop K."/>
            <person name="Spirin V."/>
            <person name="Szebenyi C."/>
            <person name="Tomsovsky M."/>
            <person name="Tulloss R.E."/>
            <person name="Uehling J."/>
            <person name="Grigoriev I.V."/>
            <person name="Vagvolgyi C."/>
            <person name="Papp T."/>
            <person name="Martin F.M."/>
            <person name="Miettinen O."/>
            <person name="Hibbett D.S."/>
            <person name="Nagy L.G."/>
        </authorList>
    </citation>
    <scope>NUCLEOTIDE SEQUENCE [LARGE SCALE GENOMIC DNA]</scope>
    <source>
        <strain evidence="1 2">CBS 121175</strain>
    </source>
</reference>
<dbReference type="AlphaFoldDB" id="A0A5C3KJX0"/>
<name>A0A5C3KJX0_COPMA</name>
<dbReference type="Proteomes" id="UP000307440">
    <property type="component" value="Unassembled WGS sequence"/>
</dbReference>
<dbReference type="PANTHER" id="PTHR42886:SF53">
    <property type="entry name" value="ALPHA_BETA-HYDROLASES SUPERFAMILY PROTEIN"/>
    <property type="match status" value="1"/>
</dbReference>
<dbReference type="OrthoDB" id="9988524at2759"/>
<dbReference type="Gene3D" id="3.40.50.1820">
    <property type="entry name" value="alpha/beta hydrolase"/>
    <property type="match status" value="1"/>
</dbReference>
<dbReference type="SUPFAM" id="SSF53474">
    <property type="entry name" value="alpha/beta-Hydrolases"/>
    <property type="match status" value="1"/>
</dbReference>
<evidence type="ECO:0000313" key="2">
    <source>
        <dbReference type="Proteomes" id="UP000307440"/>
    </source>
</evidence>
<sequence length="289" mass="32336">MERSSTKVSIQHPNASDCRLVGILEQIASDQPTQGRKLALILHGTLGHKDYLFQKALSNKLPLDSFRFDFRGNNESGGVWKQGALHEDFEDLQAVVAYLKSGYGYVIDLVVGHSRGAIAGFHWIAASEDGRKASAFVNVSGRYRMERIVESDGVKLWLEAFKKQGFYEWEASVARKKIRVTVTPDDLKSFVNWDTSFVWTQFPSHTHVLSVHGLQDRVVPPYDAVIYTHALGNRSPGTATLHYVETADHNFTGQKDVVVDAILRWLEDKERGVLKPVGVSLGEGHKAYL</sequence>
<dbReference type="EMBL" id="ML210301">
    <property type="protein sequence ID" value="TFK20412.1"/>
    <property type="molecule type" value="Genomic_DNA"/>
</dbReference>
<dbReference type="PANTHER" id="PTHR42886">
    <property type="entry name" value="RE40534P-RELATED"/>
    <property type="match status" value="1"/>
</dbReference>
<proteinExistence type="predicted"/>
<keyword evidence="1" id="KW-0378">Hydrolase</keyword>
<dbReference type="GO" id="GO:0016787">
    <property type="term" value="F:hydrolase activity"/>
    <property type="evidence" value="ECO:0007669"/>
    <property type="project" value="UniProtKB-KW"/>
</dbReference>
<dbReference type="InterPro" id="IPR029058">
    <property type="entry name" value="AB_hydrolase_fold"/>
</dbReference>
<dbReference type="STRING" id="230819.A0A5C3KJX0"/>
<protein>
    <submittedName>
        <fullName evidence="1">Alpha/beta-hydrolase</fullName>
    </submittedName>
</protein>
<accession>A0A5C3KJX0</accession>
<evidence type="ECO:0000313" key="1">
    <source>
        <dbReference type="EMBL" id="TFK20412.1"/>
    </source>
</evidence>
<organism evidence="1 2">
    <name type="scientific">Coprinopsis marcescibilis</name>
    <name type="common">Agaric fungus</name>
    <name type="synonym">Psathyrella marcescibilis</name>
    <dbReference type="NCBI Taxonomy" id="230819"/>
    <lineage>
        <taxon>Eukaryota</taxon>
        <taxon>Fungi</taxon>
        <taxon>Dikarya</taxon>
        <taxon>Basidiomycota</taxon>
        <taxon>Agaricomycotina</taxon>
        <taxon>Agaricomycetes</taxon>
        <taxon>Agaricomycetidae</taxon>
        <taxon>Agaricales</taxon>
        <taxon>Agaricineae</taxon>
        <taxon>Psathyrellaceae</taxon>
        <taxon>Coprinopsis</taxon>
    </lineage>
</organism>